<dbReference type="InterPro" id="IPR011703">
    <property type="entry name" value="ATPase_AAA-3"/>
</dbReference>
<dbReference type="PANTHER" id="PTHR42759:SF5">
    <property type="entry name" value="METHANOL DEHYDROGENASE REGULATOR"/>
    <property type="match status" value="1"/>
</dbReference>
<dbReference type="InterPro" id="IPR027417">
    <property type="entry name" value="P-loop_NTPase"/>
</dbReference>
<dbReference type="OrthoDB" id="9808397at2"/>
<dbReference type="PIRSF" id="PIRSF002849">
    <property type="entry name" value="AAA_ATPase_chaperone_MoxR_prd"/>
    <property type="match status" value="1"/>
</dbReference>
<dbReference type="KEGG" id="mmas:MYMAC_003314"/>
<dbReference type="SUPFAM" id="SSF52540">
    <property type="entry name" value="P-loop containing nucleoside triphosphate hydrolases"/>
    <property type="match status" value="1"/>
</dbReference>
<dbReference type="Proteomes" id="UP000217343">
    <property type="component" value="Chromosome"/>
</dbReference>
<dbReference type="EMBL" id="CP022203">
    <property type="protein sequence ID" value="ATB47698.1"/>
    <property type="molecule type" value="Genomic_DNA"/>
</dbReference>
<dbReference type="InterPro" id="IPR041628">
    <property type="entry name" value="ChlI/MoxR_AAA_lid"/>
</dbReference>
<evidence type="ECO:0000313" key="3">
    <source>
        <dbReference type="Proteomes" id="UP000217343"/>
    </source>
</evidence>
<dbReference type="InterPro" id="IPR003593">
    <property type="entry name" value="AAA+_ATPase"/>
</dbReference>
<keyword evidence="3" id="KW-1185">Reference proteome</keyword>
<evidence type="ECO:0000313" key="2">
    <source>
        <dbReference type="EMBL" id="ATB47698.1"/>
    </source>
</evidence>
<gene>
    <name evidence="2" type="ORF">MYMAC_003314</name>
</gene>
<dbReference type="Gene3D" id="1.10.8.80">
    <property type="entry name" value="Magnesium chelatase subunit I, C-Terminal domain"/>
    <property type="match status" value="1"/>
</dbReference>
<dbReference type="GO" id="GO:0005524">
    <property type="term" value="F:ATP binding"/>
    <property type="evidence" value="ECO:0007669"/>
    <property type="project" value="InterPro"/>
</dbReference>
<reference evidence="2 3" key="1">
    <citation type="submission" date="2017-06" db="EMBL/GenBank/DDBJ databases">
        <title>Sequencing and comparative analysis of myxobacterial genomes.</title>
        <authorList>
            <person name="Rupp O."/>
            <person name="Goesmann A."/>
            <person name="Sogaard-Andersen L."/>
        </authorList>
    </citation>
    <scope>NUCLEOTIDE SEQUENCE [LARGE SCALE GENOMIC DNA]</scope>
    <source>
        <strain evidence="2 3">DSM 14697</strain>
    </source>
</reference>
<evidence type="ECO:0000259" key="1">
    <source>
        <dbReference type="SMART" id="SM00382"/>
    </source>
</evidence>
<accession>A0A250JVK1</accession>
<dbReference type="SMART" id="SM00382">
    <property type="entry name" value="AAA"/>
    <property type="match status" value="1"/>
</dbReference>
<dbReference type="RefSeq" id="WP_095958791.1">
    <property type="nucleotide sequence ID" value="NZ_CP022203.1"/>
</dbReference>
<dbReference type="Pfam" id="PF17863">
    <property type="entry name" value="AAA_lid_2"/>
    <property type="match status" value="1"/>
</dbReference>
<dbReference type="CDD" id="cd00009">
    <property type="entry name" value="AAA"/>
    <property type="match status" value="1"/>
</dbReference>
<dbReference type="AlphaFoldDB" id="A0A250JVK1"/>
<sequence>MNQPARALSPVPSPANARSAMERIATQLGRAVQGKSSQLQLVVTSLVAGGHVLLEDVPGVGKTTLAEALARACGLSFARVQFTADLMPADVLGAQVFHAQTATFQFRPGPLFRQLVLADELNRAPPRTQSALLEAMAQGQVSLDGATHALPMPFTVVATQNPVDFSGTYPLPDSQLDRFMVRMSLGHPTPDVEAGLLVTRDGTPPLDAVETVSGPEELASLRAFAAALRLDASVADYVVRLATATRSHGDLERGASTRAVLALGAAARASALWDARDFVTPGDVRAVLVSCWAHRVLLRSAVQGVSARDEAAHLLEEIARKVPAPR</sequence>
<dbReference type="InterPro" id="IPR050764">
    <property type="entry name" value="CbbQ/NirQ/NorQ/GpvN"/>
</dbReference>
<dbReference type="Gene3D" id="3.40.50.300">
    <property type="entry name" value="P-loop containing nucleotide triphosphate hydrolases"/>
    <property type="match status" value="1"/>
</dbReference>
<dbReference type="Pfam" id="PF07726">
    <property type="entry name" value="AAA_3"/>
    <property type="match status" value="1"/>
</dbReference>
<protein>
    <submittedName>
        <fullName evidence="2">ATPase AAA</fullName>
    </submittedName>
</protein>
<feature type="domain" description="AAA+ ATPase" evidence="1">
    <location>
        <begin position="48"/>
        <end position="191"/>
    </location>
</feature>
<dbReference type="PANTHER" id="PTHR42759">
    <property type="entry name" value="MOXR FAMILY PROTEIN"/>
    <property type="match status" value="1"/>
</dbReference>
<proteinExistence type="predicted"/>
<dbReference type="GO" id="GO:0016887">
    <property type="term" value="F:ATP hydrolysis activity"/>
    <property type="evidence" value="ECO:0007669"/>
    <property type="project" value="InterPro"/>
</dbReference>
<name>A0A250JVK1_9BACT</name>
<organism evidence="2 3">
    <name type="scientific">Corallococcus macrosporus DSM 14697</name>
    <dbReference type="NCBI Taxonomy" id="1189310"/>
    <lineage>
        <taxon>Bacteria</taxon>
        <taxon>Pseudomonadati</taxon>
        <taxon>Myxococcota</taxon>
        <taxon>Myxococcia</taxon>
        <taxon>Myxococcales</taxon>
        <taxon>Cystobacterineae</taxon>
        <taxon>Myxococcaceae</taxon>
        <taxon>Corallococcus</taxon>
    </lineage>
</organism>